<evidence type="ECO:0000313" key="3">
    <source>
        <dbReference type="EMBL" id="SDF56872.1"/>
    </source>
</evidence>
<evidence type="ECO:0000259" key="2">
    <source>
        <dbReference type="Pfam" id="PF03968"/>
    </source>
</evidence>
<reference evidence="3 4" key="1">
    <citation type="submission" date="2016-10" db="EMBL/GenBank/DDBJ databases">
        <authorList>
            <person name="Varghese N."/>
            <person name="Submissions S."/>
        </authorList>
    </citation>
    <scope>NUCLEOTIDE SEQUENCE [LARGE SCALE GENOMIC DNA]</scope>
    <source>
        <strain evidence="3 4">DSM 18839</strain>
    </source>
</reference>
<comment type="caution">
    <text evidence="3">The sequence shown here is derived from an EMBL/GenBank/DDBJ whole genome shotgun (WGS) entry which is preliminary data.</text>
</comment>
<dbReference type="GO" id="GO:0009279">
    <property type="term" value="C:cell outer membrane"/>
    <property type="evidence" value="ECO:0007669"/>
    <property type="project" value="TreeGrafter"/>
</dbReference>
<dbReference type="PANTHER" id="PTHR36504">
    <property type="entry name" value="LIPOPOLYSACCHARIDE EXPORT SYSTEM PROTEIN LPTA"/>
    <property type="match status" value="1"/>
</dbReference>
<dbReference type="Proteomes" id="UP000198615">
    <property type="component" value="Unassembled WGS sequence"/>
</dbReference>
<sequence length="271" mass="28982">MMARLAAILVTILVLGLGLGGGASPARAQLLQQEGDDPVTIEADDGIEWVRDDKLYIARGNAKAVRGTLTVSADTLTAAYRAKDTGGSEVYRLEALGNVVIVSAEDRAVGDRAVYDIDQQVIVLTGEGLSFKSGIDTITARDSLEYWETRQLAVARGEATARREGQRIDADVLTAHFGEGPNGENRIEQVDALGNVVITTPEEVVHGDEGVYDVLREVATLEGDVRVTRGENQLNGERAVVNLKTGVSRMLPGSKAGGRVKGLFTPERENN</sequence>
<dbReference type="EMBL" id="FNBW01000004">
    <property type="protein sequence ID" value="SDF56872.1"/>
    <property type="molecule type" value="Genomic_DNA"/>
</dbReference>
<dbReference type="OrthoDB" id="8450043at2"/>
<keyword evidence="4" id="KW-1185">Reference proteome</keyword>
<protein>
    <submittedName>
        <fullName evidence="3">Lipopolysaccharide export system protein LptA</fullName>
    </submittedName>
</protein>
<dbReference type="InterPro" id="IPR052037">
    <property type="entry name" value="LPS_export_LptA"/>
</dbReference>
<proteinExistence type="predicted"/>
<evidence type="ECO:0000313" key="4">
    <source>
        <dbReference type="Proteomes" id="UP000198615"/>
    </source>
</evidence>
<dbReference type="AlphaFoldDB" id="A0A8G2BGL0"/>
<feature type="domain" description="Organic solvent tolerance-like N-terminal" evidence="2">
    <location>
        <begin position="41"/>
        <end position="128"/>
    </location>
</feature>
<dbReference type="GO" id="GO:0015920">
    <property type="term" value="P:lipopolysaccharide transport"/>
    <property type="evidence" value="ECO:0007669"/>
    <property type="project" value="TreeGrafter"/>
</dbReference>
<keyword evidence="1" id="KW-0732">Signal</keyword>
<feature type="domain" description="Organic solvent tolerance-like N-terminal" evidence="2">
    <location>
        <begin position="142"/>
        <end position="246"/>
    </location>
</feature>
<evidence type="ECO:0000256" key="1">
    <source>
        <dbReference type="ARBA" id="ARBA00022729"/>
    </source>
</evidence>
<gene>
    <name evidence="3" type="ORF">SAMN05660686_01701</name>
</gene>
<dbReference type="Pfam" id="PF03968">
    <property type="entry name" value="LptD_N"/>
    <property type="match status" value="2"/>
</dbReference>
<dbReference type="PANTHER" id="PTHR36504:SF1">
    <property type="entry name" value="LIPOPOLYSACCHARIDE EXPORT SYSTEM PROTEIN LPTA"/>
    <property type="match status" value="1"/>
</dbReference>
<dbReference type="RefSeq" id="WP_093149586.1">
    <property type="nucleotide sequence ID" value="NZ_FNBW01000004.1"/>
</dbReference>
<organism evidence="3 4">
    <name type="scientific">Thalassobaculum litoreum DSM 18839</name>
    <dbReference type="NCBI Taxonomy" id="1123362"/>
    <lineage>
        <taxon>Bacteria</taxon>
        <taxon>Pseudomonadati</taxon>
        <taxon>Pseudomonadota</taxon>
        <taxon>Alphaproteobacteria</taxon>
        <taxon>Rhodospirillales</taxon>
        <taxon>Thalassobaculaceae</taxon>
        <taxon>Thalassobaculum</taxon>
    </lineage>
</organism>
<dbReference type="Gene3D" id="2.60.450.10">
    <property type="entry name" value="Lipopolysaccharide (LPS) transport protein A like domain"/>
    <property type="match status" value="2"/>
</dbReference>
<dbReference type="InterPro" id="IPR005653">
    <property type="entry name" value="OstA-like_N"/>
</dbReference>
<accession>A0A8G2BGL0</accession>
<dbReference type="GO" id="GO:0030288">
    <property type="term" value="C:outer membrane-bounded periplasmic space"/>
    <property type="evidence" value="ECO:0007669"/>
    <property type="project" value="TreeGrafter"/>
</dbReference>
<name>A0A8G2BGL0_9PROT</name>
<dbReference type="GO" id="GO:0017089">
    <property type="term" value="F:glycolipid transfer activity"/>
    <property type="evidence" value="ECO:0007669"/>
    <property type="project" value="TreeGrafter"/>
</dbReference>